<proteinExistence type="predicted"/>
<evidence type="ECO:0000313" key="3">
    <source>
        <dbReference type="EMBL" id="VFR88101.1"/>
    </source>
</evidence>
<dbReference type="EMBL" id="CAADIJ010000028">
    <property type="protein sequence ID" value="VFR88101.1"/>
    <property type="molecule type" value="Genomic_DNA"/>
</dbReference>
<reference evidence="2" key="1">
    <citation type="submission" date="2019-03" db="EMBL/GenBank/DDBJ databases">
        <authorList>
            <person name="Danneels B."/>
        </authorList>
    </citation>
    <scope>NUCLEOTIDE SEQUENCE</scope>
</reference>
<dbReference type="EMBL" id="CAADIC010000003">
    <property type="protein sequence ID" value="VFR23838.1"/>
    <property type="molecule type" value="Genomic_DNA"/>
</dbReference>
<name>A0A484SGC9_9ZZZZ</name>
<evidence type="ECO:0000313" key="2">
    <source>
        <dbReference type="EMBL" id="VFR61678.1"/>
    </source>
</evidence>
<evidence type="ECO:0008006" key="4">
    <source>
        <dbReference type="Google" id="ProtNLM"/>
    </source>
</evidence>
<sequence>MPNTFIAARQRPAHGASHTARFVLAVQLLAAGLALAVQTAHAQSEPLIVVQDRGGASALPYYQALNLQPRQHAAQPPIPIPSVSLNPASEADMLPVRSPALTPGAVARRVIEAPGLQPFFLIGDDATSHAWLRQHAAALREHEAVGLVVNVETAQALAQLRALAPGLSLAPVAADELAERLGLRHYPALITATGIEQ</sequence>
<protein>
    <recommendedName>
        <fullName evidence="4">Integrating conjugative element protein</fullName>
    </recommendedName>
</protein>
<dbReference type="NCBIfam" id="TIGR03765">
    <property type="entry name" value="ICE_PFL_4695"/>
    <property type="match status" value="1"/>
</dbReference>
<accession>A0A484SGC9</accession>
<organism evidence="2">
    <name type="scientific">plant metagenome</name>
    <dbReference type="NCBI Taxonomy" id="1297885"/>
    <lineage>
        <taxon>unclassified sequences</taxon>
        <taxon>metagenomes</taxon>
        <taxon>organismal metagenomes</taxon>
    </lineage>
</organism>
<dbReference type="InterPro" id="IPR021300">
    <property type="entry name" value="Integr_conj_element_PFL4695"/>
</dbReference>
<dbReference type="Pfam" id="PF11072">
    <property type="entry name" value="DUF2859"/>
    <property type="match status" value="1"/>
</dbReference>
<dbReference type="EMBL" id="CAADIL010000003">
    <property type="protein sequence ID" value="VFR61678.1"/>
    <property type="molecule type" value="Genomic_DNA"/>
</dbReference>
<gene>
    <name evidence="1" type="ORF">ANDA3_1230</name>
    <name evidence="2" type="ORF">DAR2_1100</name>
    <name evidence="3" type="ORF">DAR3_1097</name>
</gene>
<dbReference type="AlphaFoldDB" id="A0A484SGC9"/>
<evidence type="ECO:0000313" key="1">
    <source>
        <dbReference type="EMBL" id="VFR23838.1"/>
    </source>
</evidence>